<gene>
    <name evidence="2" type="ORF">BJ979_001062</name>
</gene>
<evidence type="ECO:0000313" key="3">
    <source>
        <dbReference type="Proteomes" id="UP000553888"/>
    </source>
</evidence>
<organism evidence="2 3">
    <name type="scientific">Schumannella luteola</name>
    <dbReference type="NCBI Taxonomy" id="472059"/>
    <lineage>
        <taxon>Bacteria</taxon>
        <taxon>Bacillati</taxon>
        <taxon>Actinomycetota</taxon>
        <taxon>Actinomycetes</taxon>
        <taxon>Micrococcales</taxon>
        <taxon>Microbacteriaceae</taxon>
        <taxon>Schumannella</taxon>
    </lineage>
</organism>
<dbReference type="RefSeq" id="WP_179565885.1">
    <property type="nucleotide sequence ID" value="NZ_JACBZY010000001.1"/>
</dbReference>
<dbReference type="EMBL" id="JACBZY010000001">
    <property type="protein sequence ID" value="NYG98436.1"/>
    <property type="molecule type" value="Genomic_DNA"/>
</dbReference>
<dbReference type="Proteomes" id="UP000553888">
    <property type="component" value="Unassembled WGS sequence"/>
</dbReference>
<name>A0A852Y662_9MICO</name>
<feature type="region of interest" description="Disordered" evidence="1">
    <location>
        <begin position="1"/>
        <end position="106"/>
    </location>
</feature>
<comment type="caution">
    <text evidence="2">The sequence shown here is derived from an EMBL/GenBank/DDBJ whole genome shotgun (WGS) entry which is preliminary data.</text>
</comment>
<reference evidence="2 3" key="1">
    <citation type="submission" date="2020-07" db="EMBL/GenBank/DDBJ databases">
        <title>Sequencing the genomes of 1000 actinobacteria strains.</title>
        <authorList>
            <person name="Klenk H.-P."/>
        </authorList>
    </citation>
    <scope>NUCLEOTIDE SEQUENCE [LARGE SCALE GENOMIC DNA]</scope>
    <source>
        <strain evidence="2 3">DSM 23141</strain>
    </source>
</reference>
<accession>A0A852Y662</accession>
<sequence length="106" mass="10380">MAKTDSANGGFIMSDPNGDDPGIDSQGGLNPDVGDPDFDTAQAATSGGTAGPASDSIVPPEGNPPDGSPAGAPDEPVEPPTPGQEPTDPDDGPHPDDPLTSPVKPV</sequence>
<feature type="compositionally biased region" description="Low complexity" evidence="1">
    <location>
        <begin position="40"/>
        <end position="56"/>
    </location>
</feature>
<dbReference type="AlphaFoldDB" id="A0A852Y662"/>
<protein>
    <submittedName>
        <fullName evidence="2">Uncharacterized protein</fullName>
    </submittedName>
</protein>
<keyword evidence="3" id="KW-1185">Reference proteome</keyword>
<evidence type="ECO:0000256" key="1">
    <source>
        <dbReference type="SAM" id="MobiDB-lite"/>
    </source>
</evidence>
<evidence type="ECO:0000313" key="2">
    <source>
        <dbReference type="EMBL" id="NYG98436.1"/>
    </source>
</evidence>
<proteinExistence type="predicted"/>